<dbReference type="AlphaFoldDB" id="A0A3S0RGX8"/>
<evidence type="ECO:0000256" key="1">
    <source>
        <dbReference type="ARBA" id="ARBA00022723"/>
    </source>
</evidence>
<gene>
    <name evidence="3" type="ORF">EK386_18075</name>
</gene>
<dbReference type="GO" id="GO:0046872">
    <property type="term" value="F:metal ion binding"/>
    <property type="evidence" value="ECO:0007669"/>
    <property type="project" value="UniProtKB-KW"/>
</dbReference>
<sequence>MIKGLYEAHLPVSNLQQSINFYEKIGLKLYKKYEKVAFLWIEEGKSWIGLWEGPQAEIPYHVSLRHIAFYVELEDMKKAKSWLKERGIEVRDEFRMGAEEPIVVPNQAHAMIYFDDPDGNSLELITRLPKEIDQSEKMYLSKWEEFYS</sequence>
<evidence type="ECO:0000259" key="2">
    <source>
        <dbReference type="PROSITE" id="PS51819"/>
    </source>
</evidence>
<dbReference type="SUPFAM" id="SSF54593">
    <property type="entry name" value="Glyoxalase/Bleomycin resistance protein/Dihydroxybiphenyl dioxygenase"/>
    <property type="match status" value="1"/>
</dbReference>
<evidence type="ECO:0000313" key="4">
    <source>
        <dbReference type="Proteomes" id="UP000287910"/>
    </source>
</evidence>
<dbReference type="PROSITE" id="PS51819">
    <property type="entry name" value="VOC"/>
    <property type="match status" value="1"/>
</dbReference>
<keyword evidence="4" id="KW-1185">Reference proteome</keyword>
<name>A0A3S0RGX8_9BACI</name>
<dbReference type="PANTHER" id="PTHR36113:SF6">
    <property type="entry name" value="FOSFOMYCIN RESISTANCE PROTEIN FOSX"/>
    <property type="match status" value="1"/>
</dbReference>
<organism evidence="3 4">
    <name type="scientific">Lysinibacillus antri</name>
    <dbReference type="NCBI Taxonomy" id="2498145"/>
    <lineage>
        <taxon>Bacteria</taxon>
        <taxon>Bacillati</taxon>
        <taxon>Bacillota</taxon>
        <taxon>Bacilli</taxon>
        <taxon>Bacillales</taxon>
        <taxon>Bacillaceae</taxon>
        <taxon>Lysinibacillus</taxon>
    </lineage>
</organism>
<evidence type="ECO:0000313" key="3">
    <source>
        <dbReference type="EMBL" id="RUL47427.1"/>
    </source>
</evidence>
<comment type="caution">
    <text evidence="3">The sequence shown here is derived from an EMBL/GenBank/DDBJ whole genome shotgun (WGS) entry which is preliminary data.</text>
</comment>
<dbReference type="Pfam" id="PF00903">
    <property type="entry name" value="Glyoxalase"/>
    <property type="match status" value="1"/>
</dbReference>
<dbReference type="Proteomes" id="UP000287910">
    <property type="component" value="Unassembled WGS sequence"/>
</dbReference>
<proteinExistence type="predicted"/>
<dbReference type="InterPro" id="IPR029068">
    <property type="entry name" value="Glyas_Bleomycin-R_OHBP_Dase"/>
</dbReference>
<dbReference type="InterPro" id="IPR004360">
    <property type="entry name" value="Glyas_Fos-R_dOase_dom"/>
</dbReference>
<protein>
    <submittedName>
        <fullName evidence="3">VOC family protein</fullName>
    </submittedName>
</protein>
<dbReference type="EMBL" id="RYYR01000038">
    <property type="protein sequence ID" value="RUL47427.1"/>
    <property type="molecule type" value="Genomic_DNA"/>
</dbReference>
<dbReference type="CDD" id="cd06587">
    <property type="entry name" value="VOC"/>
    <property type="match status" value="1"/>
</dbReference>
<dbReference type="InterPro" id="IPR037523">
    <property type="entry name" value="VOC_core"/>
</dbReference>
<dbReference type="PANTHER" id="PTHR36113">
    <property type="entry name" value="LYASE, PUTATIVE-RELATED-RELATED"/>
    <property type="match status" value="1"/>
</dbReference>
<dbReference type="InterPro" id="IPR051332">
    <property type="entry name" value="Fosfomycin_Res_Enzymes"/>
</dbReference>
<dbReference type="Gene3D" id="3.10.180.10">
    <property type="entry name" value="2,3-Dihydroxybiphenyl 1,2-Dioxygenase, domain 1"/>
    <property type="match status" value="1"/>
</dbReference>
<accession>A0A3S0RGX8</accession>
<feature type="domain" description="VOC" evidence="2">
    <location>
        <begin position="4"/>
        <end position="127"/>
    </location>
</feature>
<dbReference type="RefSeq" id="WP_126660581.1">
    <property type="nucleotide sequence ID" value="NZ_RYYR01000038.1"/>
</dbReference>
<keyword evidence="1" id="KW-0479">Metal-binding</keyword>
<reference evidence="3 4" key="1">
    <citation type="submission" date="2018-12" db="EMBL/GenBank/DDBJ databases">
        <title>Lysinibacillus antri sp. nov., isolated from a cave soil.</title>
        <authorList>
            <person name="Narsing Rao M.P."/>
            <person name="Zhang H."/>
            <person name="Dong Z.-Y."/>
            <person name="Niu X.-K."/>
            <person name="Zhang K."/>
            <person name="Fang B.-Z."/>
            <person name="Kang Y.-Q."/>
            <person name="Xiao M."/>
            <person name="Li W.-J."/>
        </authorList>
    </citation>
    <scope>NUCLEOTIDE SEQUENCE [LARGE SCALE GENOMIC DNA]</scope>
    <source>
        <strain evidence="3 4">SYSU K30002</strain>
    </source>
</reference>